<dbReference type="GO" id="GO:0005737">
    <property type="term" value="C:cytoplasm"/>
    <property type="evidence" value="ECO:0007669"/>
    <property type="project" value="UniProtKB-SubCell"/>
</dbReference>
<reference evidence="13" key="3">
    <citation type="journal article" date="2017" name="Plant Physiol. Biochem.">
        <title>Differential oxidative and antioxidative response of duckweed Lemna minor toward plant growth promoting/inhibiting bacteria.</title>
        <authorList>
            <person name="Ishizawa H."/>
            <person name="Kuroda M."/>
            <person name="Morikawa M."/>
            <person name="Ike M."/>
        </authorList>
    </citation>
    <scope>NUCLEOTIDE SEQUENCE [LARGE SCALE GENOMIC DNA]</scope>
    <source>
        <strain evidence="13">H3</strain>
    </source>
</reference>
<evidence type="ECO:0000256" key="9">
    <source>
        <dbReference type="ARBA" id="ARBA00023270"/>
    </source>
</evidence>
<evidence type="ECO:0000256" key="5">
    <source>
        <dbReference type="ARBA" id="ARBA00013151"/>
    </source>
</evidence>
<dbReference type="GO" id="GO:0006098">
    <property type="term" value="P:pentose-phosphate shunt"/>
    <property type="evidence" value="ECO:0007669"/>
    <property type="project" value="UniProtKB-UniRule"/>
</dbReference>
<dbReference type="InterPro" id="IPR001585">
    <property type="entry name" value="TAL/FSA"/>
</dbReference>
<comment type="pathway">
    <text evidence="3 11">Carbohydrate degradation; pentose phosphate pathway; D-glyceraldehyde 3-phosphate and beta-D-fructose 6-phosphate from D-ribose 5-phosphate and D-xylulose 5-phosphate (non-oxidative stage): step 2/3.</text>
</comment>
<name>A0A3G9GL74_9NEIS</name>
<keyword evidence="7 11" id="KW-0808">Transferase</keyword>
<dbReference type="EMBL" id="AP018823">
    <property type="protein sequence ID" value="BBF87329.1"/>
    <property type="molecule type" value="Genomic_DNA"/>
</dbReference>
<evidence type="ECO:0000256" key="11">
    <source>
        <dbReference type="HAMAP-Rule" id="MF_00493"/>
    </source>
</evidence>
<evidence type="ECO:0000256" key="1">
    <source>
        <dbReference type="ARBA" id="ARBA00003518"/>
    </source>
</evidence>
<dbReference type="STRING" id="332411.VI06_05640"/>
<reference evidence="12 13" key="2">
    <citation type="journal article" date="2017" name="Genome Announc.">
        <title>Draft genome sequence of Aquitalea magnusonii strain H3, a plant growth-promoting bacterium of duckweed Lemna minor.</title>
        <authorList>
            <person name="Ishizawa H."/>
            <person name="Kuroda M."/>
            <person name="Ike M."/>
        </authorList>
    </citation>
    <scope>NUCLEOTIDE SEQUENCE [LARGE SCALE GENOMIC DNA]</scope>
    <source>
        <strain evidence="12 13">H3</strain>
    </source>
</reference>
<sequence length="353" mass="37935">MNRLQSIRPFGQRIWLDNLSRELLASGELARLLQEDGIAGVTSNPAIFYKAISTDASYQADLARLQADAGLSAEQRYEALVVPDIQAACDLLQEQYRSSAGNDGYVSLEVSPALSHDEAGTLAAARRLWAEIDRPNAMIKIPATAEGIRAFQTLTAEGINVNITLLFSLPQVEAVWDAYIDGLSARLAAGKPVTGIKAVASFFLSRVDSLLDAQLPARLQGKTAIALSKVAYARYQQRFHGSEFAALKAAGAWPQFLLWASTGTKNAAYSDVLYVESLIGDETVNTVPDATLAAFRDHGVAALTLPQDAQQAQITLLDVAEADIDLVAVGDKLQQDGLKLFEDAFAALLKLTA</sequence>
<gene>
    <name evidence="11" type="primary">tal</name>
    <name evidence="12" type="ORF">DLM_3745</name>
</gene>
<dbReference type="EC" id="2.2.1.2" evidence="5 11"/>
<comment type="subcellular location">
    <subcellularLocation>
        <location evidence="2 11">Cytoplasm</location>
    </subcellularLocation>
</comment>
<dbReference type="GO" id="GO:0004801">
    <property type="term" value="F:transaldolase activity"/>
    <property type="evidence" value="ECO:0007669"/>
    <property type="project" value="UniProtKB-UniRule"/>
</dbReference>
<keyword evidence="13" id="KW-1185">Reference proteome</keyword>
<evidence type="ECO:0000313" key="13">
    <source>
        <dbReference type="Proteomes" id="UP000198290"/>
    </source>
</evidence>
<accession>A0A3G9GL74</accession>
<dbReference type="Pfam" id="PF00923">
    <property type="entry name" value="TAL_FSA"/>
    <property type="match status" value="1"/>
</dbReference>
<organism evidence="12 13">
    <name type="scientific">Aquitalea magnusonii</name>
    <dbReference type="NCBI Taxonomy" id="332411"/>
    <lineage>
        <taxon>Bacteria</taxon>
        <taxon>Pseudomonadati</taxon>
        <taxon>Pseudomonadota</taxon>
        <taxon>Betaproteobacteria</taxon>
        <taxon>Neisseriales</taxon>
        <taxon>Chromobacteriaceae</taxon>
        <taxon>Aquitalea</taxon>
    </lineage>
</organism>
<reference evidence="13" key="1">
    <citation type="journal article" date="2017" name="Biotechnol. Biofuels">
        <title>Evaluation of environmental bacterial communities as a factor affecting the growth of duckweed Lemna minor.</title>
        <authorList>
            <person name="Ishizawa H."/>
            <person name="Kuroda M."/>
            <person name="Morikawa M."/>
            <person name="Ike M."/>
        </authorList>
    </citation>
    <scope>NUCLEOTIDE SEQUENCE [LARGE SCALE GENOMIC DNA]</scope>
    <source>
        <strain evidence="13">H3</strain>
    </source>
</reference>
<evidence type="ECO:0000313" key="12">
    <source>
        <dbReference type="EMBL" id="BBF87329.1"/>
    </source>
</evidence>
<protein>
    <recommendedName>
        <fullName evidence="5 11">Transaldolase</fullName>
        <ecNumber evidence="5 11">2.2.1.2</ecNumber>
    </recommendedName>
</protein>
<dbReference type="PROSITE" id="PS01054">
    <property type="entry name" value="TRANSALDOLASE_1"/>
    <property type="match status" value="1"/>
</dbReference>
<dbReference type="NCBIfam" id="TIGR00876">
    <property type="entry name" value="tal_mycobact"/>
    <property type="match status" value="1"/>
</dbReference>
<dbReference type="NCBIfam" id="NF002881">
    <property type="entry name" value="PRK03343.1"/>
    <property type="match status" value="1"/>
</dbReference>
<dbReference type="Proteomes" id="UP000198290">
    <property type="component" value="Chromosome"/>
</dbReference>
<keyword evidence="9 11" id="KW-0704">Schiff base</keyword>
<comment type="catalytic activity">
    <reaction evidence="10 11">
        <text>D-sedoheptulose 7-phosphate + D-glyceraldehyde 3-phosphate = D-erythrose 4-phosphate + beta-D-fructose 6-phosphate</text>
        <dbReference type="Rhea" id="RHEA:17053"/>
        <dbReference type="ChEBI" id="CHEBI:16897"/>
        <dbReference type="ChEBI" id="CHEBI:57483"/>
        <dbReference type="ChEBI" id="CHEBI:57634"/>
        <dbReference type="ChEBI" id="CHEBI:59776"/>
        <dbReference type="EC" id="2.2.1.2"/>
    </reaction>
</comment>
<feature type="active site" description="Schiff-base intermediate with substrate" evidence="11">
    <location>
        <position position="140"/>
    </location>
</feature>
<dbReference type="CDD" id="cd00955">
    <property type="entry name" value="Transaldolase_like"/>
    <property type="match status" value="1"/>
</dbReference>
<proteinExistence type="inferred from homology"/>
<dbReference type="OrthoDB" id="9809101at2"/>
<dbReference type="KEGG" id="amah:DLM_3745"/>
<comment type="similarity">
    <text evidence="4 11">Belongs to the transaldolase family. Type 2 subfamily.</text>
</comment>
<evidence type="ECO:0000256" key="6">
    <source>
        <dbReference type="ARBA" id="ARBA00022490"/>
    </source>
</evidence>
<evidence type="ECO:0000256" key="2">
    <source>
        <dbReference type="ARBA" id="ARBA00004496"/>
    </source>
</evidence>
<dbReference type="HAMAP" id="MF_00493">
    <property type="entry name" value="Transaldolase_2"/>
    <property type="match status" value="1"/>
</dbReference>
<evidence type="ECO:0000256" key="8">
    <source>
        <dbReference type="ARBA" id="ARBA00023126"/>
    </source>
</evidence>
<evidence type="ECO:0000256" key="3">
    <source>
        <dbReference type="ARBA" id="ARBA00004857"/>
    </source>
</evidence>
<keyword evidence="6 11" id="KW-0963">Cytoplasm</keyword>
<dbReference type="UniPathway" id="UPA00115">
    <property type="reaction ID" value="UER00414"/>
</dbReference>
<dbReference type="InterPro" id="IPR013785">
    <property type="entry name" value="Aldolase_TIM"/>
</dbReference>
<dbReference type="PIRSF" id="PIRSF036915">
    <property type="entry name" value="Trnald_Bac_Plnt"/>
    <property type="match status" value="1"/>
</dbReference>
<dbReference type="PANTHER" id="PTHR10683:SF31">
    <property type="entry name" value="TRANSALDOLASE"/>
    <property type="match status" value="1"/>
</dbReference>
<dbReference type="GO" id="GO:0005975">
    <property type="term" value="P:carbohydrate metabolic process"/>
    <property type="evidence" value="ECO:0007669"/>
    <property type="project" value="InterPro"/>
</dbReference>
<keyword evidence="8 11" id="KW-0570">Pentose shunt</keyword>
<evidence type="ECO:0000256" key="10">
    <source>
        <dbReference type="ARBA" id="ARBA00048810"/>
    </source>
</evidence>
<comment type="function">
    <text evidence="1 11">Transaldolase is important for the balance of metabolites in the pentose-phosphate pathway.</text>
</comment>
<evidence type="ECO:0000256" key="7">
    <source>
        <dbReference type="ARBA" id="ARBA00022679"/>
    </source>
</evidence>
<dbReference type="RefSeq" id="WP_089082580.1">
    <property type="nucleotide sequence ID" value="NZ_AP018823.1"/>
</dbReference>
<dbReference type="SUPFAM" id="SSF51569">
    <property type="entry name" value="Aldolase"/>
    <property type="match status" value="1"/>
</dbReference>
<evidence type="ECO:0000256" key="4">
    <source>
        <dbReference type="ARBA" id="ARBA00008426"/>
    </source>
</evidence>
<dbReference type="InterPro" id="IPR004732">
    <property type="entry name" value="Transaldolase_2"/>
</dbReference>
<dbReference type="Gene3D" id="3.20.20.70">
    <property type="entry name" value="Aldolase class I"/>
    <property type="match status" value="1"/>
</dbReference>
<dbReference type="AlphaFoldDB" id="A0A3G9GL74"/>
<dbReference type="PROSITE" id="PS00958">
    <property type="entry name" value="TRANSALDOLASE_2"/>
    <property type="match status" value="1"/>
</dbReference>
<dbReference type="PANTHER" id="PTHR10683">
    <property type="entry name" value="TRANSALDOLASE"/>
    <property type="match status" value="1"/>
</dbReference>
<dbReference type="InterPro" id="IPR018225">
    <property type="entry name" value="Transaldolase_AS"/>
</dbReference>